<sequence length="126" mass="13750">MTRYGEEMGGESSTSPDPSPRSGPRAPLTHRRDFELIHLTAFPTSGLRPDPELVLRPRGHARLDALLGGRARRGTRRRRDGRASHLQARRHGVDELGPVFTAARNGEVSGPPLGVPHGGEALRRGR</sequence>
<evidence type="ECO:0000256" key="1">
    <source>
        <dbReference type="SAM" id="MobiDB-lite"/>
    </source>
</evidence>
<feature type="region of interest" description="Disordered" evidence="1">
    <location>
        <begin position="1"/>
        <end position="32"/>
    </location>
</feature>
<accession>A0A0A9GKN5</accession>
<organism evidence="2">
    <name type="scientific">Arundo donax</name>
    <name type="common">Giant reed</name>
    <name type="synonym">Donax arundinaceus</name>
    <dbReference type="NCBI Taxonomy" id="35708"/>
    <lineage>
        <taxon>Eukaryota</taxon>
        <taxon>Viridiplantae</taxon>
        <taxon>Streptophyta</taxon>
        <taxon>Embryophyta</taxon>
        <taxon>Tracheophyta</taxon>
        <taxon>Spermatophyta</taxon>
        <taxon>Magnoliopsida</taxon>
        <taxon>Liliopsida</taxon>
        <taxon>Poales</taxon>
        <taxon>Poaceae</taxon>
        <taxon>PACMAD clade</taxon>
        <taxon>Arundinoideae</taxon>
        <taxon>Arundineae</taxon>
        <taxon>Arundo</taxon>
    </lineage>
</organism>
<dbReference type="EMBL" id="GBRH01172231">
    <property type="protein sequence ID" value="JAE25665.1"/>
    <property type="molecule type" value="Transcribed_RNA"/>
</dbReference>
<feature type="region of interest" description="Disordered" evidence="1">
    <location>
        <begin position="70"/>
        <end position="126"/>
    </location>
</feature>
<protein>
    <submittedName>
        <fullName evidence="2">Uncharacterized protein</fullName>
    </submittedName>
</protein>
<reference evidence="2" key="2">
    <citation type="journal article" date="2015" name="Data Brief">
        <title>Shoot transcriptome of the giant reed, Arundo donax.</title>
        <authorList>
            <person name="Barrero R.A."/>
            <person name="Guerrero F.D."/>
            <person name="Moolhuijzen P."/>
            <person name="Goolsby J.A."/>
            <person name="Tidwell J."/>
            <person name="Bellgard S.E."/>
            <person name="Bellgard M.I."/>
        </authorList>
    </citation>
    <scope>NUCLEOTIDE SEQUENCE</scope>
    <source>
        <tissue evidence="2">Shoot tissue taken approximately 20 cm above the soil surface</tissue>
    </source>
</reference>
<feature type="compositionally biased region" description="Basic residues" evidence="1">
    <location>
        <begin position="70"/>
        <end position="80"/>
    </location>
</feature>
<dbReference type="AlphaFoldDB" id="A0A0A9GKN5"/>
<proteinExistence type="predicted"/>
<name>A0A0A9GKN5_ARUDO</name>
<evidence type="ECO:0000313" key="2">
    <source>
        <dbReference type="EMBL" id="JAE25665.1"/>
    </source>
</evidence>
<reference evidence="2" key="1">
    <citation type="submission" date="2014-09" db="EMBL/GenBank/DDBJ databases">
        <authorList>
            <person name="Magalhaes I.L.F."/>
            <person name="Oliveira U."/>
            <person name="Santos F.R."/>
            <person name="Vidigal T.H.D.A."/>
            <person name="Brescovit A.D."/>
            <person name="Santos A.J."/>
        </authorList>
    </citation>
    <scope>NUCLEOTIDE SEQUENCE</scope>
    <source>
        <tissue evidence="2">Shoot tissue taken approximately 20 cm above the soil surface</tissue>
    </source>
</reference>